<keyword evidence="1" id="KW-1133">Transmembrane helix</keyword>
<dbReference type="Pfam" id="PF22865">
    <property type="entry name" value="MgtS-like"/>
    <property type="match status" value="1"/>
</dbReference>
<comment type="caution">
    <text evidence="2">The sequence shown here is derived from an EMBL/GenBank/DDBJ whole genome shotgun (WGS) entry which is preliminary data.</text>
</comment>
<evidence type="ECO:0000313" key="2">
    <source>
        <dbReference type="EMBL" id="TCV96567.1"/>
    </source>
</evidence>
<evidence type="ECO:0000313" key="3">
    <source>
        <dbReference type="Proteomes" id="UP000295719"/>
    </source>
</evidence>
<accession>A0A4R3YUA3</accession>
<dbReference type="InterPro" id="IPR047998">
    <property type="entry name" value="MgtS"/>
</dbReference>
<gene>
    <name evidence="2" type="ORF">EDC52_1046</name>
</gene>
<dbReference type="NCBIfam" id="NF033842">
    <property type="entry name" value="small_MgtS"/>
    <property type="match status" value="1"/>
</dbReference>
<reference evidence="2 3" key="1">
    <citation type="submission" date="2019-03" db="EMBL/GenBank/DDBJ databases">
        <title>Genomic Encyclopedia of Type Strains, Phase IV (KMG-IV): sequencing the most valuable type-strain genomes for metagenomic binning, comparative biology and taxonomic classification.</title>
        <authorList>
            <person name="Goeker M."/>
        </authorList>
    </citation>
    <scope>NUCLEOTIDE SEQUENCE [LARGE SCALE GENOMIC DNA]</scope>
    <source>
        <strain evidence="2 3">DSM 19580</strain>
    </source>
</reference>
<name>A0A4R3YUA3_9GAMM</name>
<dbReference type="AlphaFoldDB" id="A0A4R3YUA3"/>
<protein>
    <recommendedName>
        <fullName evidence="4">Protein MgtS</fullName>
    </recommendedName>
</protein>
<proteinExistence type="predicted"/>
<dbReference type="Proteomes" id="UP000295719">
    <property type="component" value="Unassembled WGS sequence"/>
</dbReference>
<dbReference type="EMBL" id="SMCR01000004">
    <property type="protein sequence ID" value="TCV96567.1"/>
    <property type="molecule type" value="Genomic_DNA"/>
</dbReference>
<feature type="transmembrane region" description="Helical" evidence="1">
    <location>
        <begin position="6"/>
        <end position="24"/>
    </location>
</feature>
<evidence type="ECO:0000256" key="1">
    <source>
        <dbReference type="SAM" id="Phobius"/>
    </source>
</evidence>
<evidence type="ECO:0008006" key="4">
    <source>
        <dbReference type="Google" id="ProtNLM"/>
    </source>
</evidence>
<keyword evidence="3" id="KW-1185">Reference proteome</keyword>
<keyword evidence="1" id="KW-0812">Transmembrane</keyword>
<sequence>MHDMTYFVVFLGLLCSLGFFAAYMSTKWDD</sequence>
<organism evidence="2 3">
    <name type="scientific">Biostraticola tofi</name>
    <dbReference type="NCBI Taxonomy" id="466109"/>
    <lineage>
        <taxon>Bacteria</taxon>
        <taxon>Pseudomonadati</taxon>
        <taxon>Pseudomonadota</taxon>
        <taxon>Gammaproteobacteria</taxon>
        <taxon>Enterobacterales</taxon>
        <taxon>Bruguierivoracaceae</taxon>
        <taxon>Biostraticola</taxon>
    </lineage>
</organism>
<keyword evidence="1" id="KW-0472">Membrane</keyword>